<keyword evidence="2" id="KW-1185">Reference proteome</keyword>
<name>A0A328DRA0_9ASTE</name>
<dbReference type="Proteomes" id="UP000249390">
    <property type="component" value="Unassembled WGS sequence"/>
</dbReference>
<organism evidence="1 2">
    <name type="scientific">Cuscuta australis</name>
    <dbReference type="NCBI Taxonomy" id="267555"/>
    <lineage>
        <taxon>Eukaryota</taxon>
        <taxon>Viridiplantae</taxon>
        <taxon>Streptophyta</taxon>
        <taxon>Embryophyta</taxon>
        <taxon>Tracheophyta</taxon>
        <taxon>Spermatophyta</taxon>
        <taxon>Magnoliopsida</taxon>
        <taxon>eudicotyledons</taxon>
        <taxon>Gunneridae</taxon>
        <taxon>Pentapetalae</taxon>
        <taxon>asterids</taxon>
        <taxon>lamiids</taxon>
        <taxon>Solanales</taxon>
        <taxon>Convolvulaceae</taxon>
        <taxon>Cuscuteae</taxon>
        <taxon>Cuscuta</taxon>
        <taxon>Cuscuta subgen. Grammica</taxon>
        <taxon>Cuscuta sect. Cleistogrammica</taxon>
    </lineage>
</organism>
<comment type="caution">
    <text evidence="1">The sequence shown here is derived from an EMBL/GenBank/DDBJ whole genome shotgun (WGS) entry which is preliminary data.</text>
</comment>
<sequence>MNLGQKTVADQTRVSTLAQGFEYFHHFTHHGPLLWVLIETLVGQVCYRCCYLVGVVPSILESSILKSFLEIKLMYQLELCVLIVMWFEYVITDYKADARVIFEKRKDDERWKMKVMKRWSYKESGSIIKNMQSILRVHIPFSARTRNRGC</sequence>
<proteinExistence type="predicted"/>
<evidence type="ECO:0000313" key="2">
    <source>
        <dbReference type="Proteomes" id="UP000249390"/>
    </source>
</evidence>
<dbReference type="AlphaFoldDB" id="A0A328DRA0"/>
<accession>A0A328DRA0</accession>
<evidence type="ECO:0000313" key="1">
    <source>
        <dbReference type="EMBL" id="RAL48182.1"/>
    </source>
</evidence>
<dbReference type="EMBL" id="NQVE01000098">
    <property type="protein sequence ID" value="RAL48182.1"/>
    <property type="molecule type" value="Genomic_DNA"/>
</dbReference>
<reference evidence="1 2" key="1">
    <citation type="submission" date="2018-06" db="EMBL/GenBank/DDBJ databases">
        <title>The Genome of Cuscuta australis (Dodder) Provides Insight into the Evolution of Plant Parasitism.</title>
        <authorList>
            <person name="Liu H."/>
        </authorList>
    </citation>
    <scope>NUCLEOTIDE SEQUENCE [LARGE SCALE GENOMIC DNA]</scope>
    <source>
        <strain evidence="2">cv. Yunnan</strain>
        <tissue evidence="1">Vines</tissue>
    </source>
</reference>
<gene>
    <name evidence="1" type="ORF">DM860_005606</name>
</gene>
<protein>
    <submittedName>
        <fullName evidence="1">Uncharacterized protein</fullName>
    </submittedName>
</protein>